<keyword evidence="1" id="KW-0472">Membrane</keyword>
<reference evidence="3" key="1">
    <citation type="journal article" date="2017" name="Front. Plant Sci.">
        <title>Climate Clever Clovers: New Paradigm to Reduce the Environmental Footprint of Ruminants by Breeding Low Methanogenic Forages Utilizing Haplotype Variation.</title>
        <authorList>
            <person name="Kaur P."/>
            <person name="Appels R."/>
            <person name="Bayer P.E."/>
            <person name="Keeble-Gagnere G."/>
            <person name="Wang J."/>
            <person name="Hirakawa H."/>
            <person name="Shirasawa K."/>
            <person name="Vercoe P."/>
            <person name="Stefanova K."/>
            <person name="Durmic Z."/>
            <person name="Nichols P."/>
            <person name="Revell C."/>
            <person name="Isobe S.N."/>
            <person name="Edwards D."/>
            <person name="Erskine W."/>
        </authorList>
    </citation>
    <scope>NUCLEOTIDE SEQUENCE [LARGE SCALE GENOMIC DNA]</scope>
    <source>
        <strain evidence="3">cv. Daliak</strain>
    </source>
</reference>
<feature type="transmembrane region" description="Helical" evidence="1">
    <location>
        <begin position="152"/>
        <end position="174"/>
    </location>
</feature>
<dbReference type="EMBL" id="DF973302">
    <property type="protein sequence ID" value="GAU25067.1"/>
    <property type="molecule type" value="Genomic_DNA"/>
</dbReference>
<sequence length="180" mass="19267">MAYFDDKEIETLPSPPITTETTITATTTVNNLTSDSTIIKSLFALAVFLSLSLSPISYPSIILPSDPACAPSVDIVGALVFCQFTALTSFIFSALTAFSLRNASTQPDSTLRFRRRIMLLSDMGFILGVIFLLSAIVNLTEMKFGTLSCGSSFITLAVVVPLLIFAPLSLLFSISSSMSA</sequence>
<evidence type="ECO:0000256" key="1">
    <source>
        <dbReference type="SAM" id="Phobius"/>
    </source>
</evidence>
<name>A0A2Z6N747_TRISU</name>
<dbReference type="AlphaFoldDB" id="A0A2Z6N747"/>
<keyword evidence="1" id="KW-0812">Transmembrane</keyword>
<feature type="transmembrane region" description="Helical" evidence="1">
    <location>
        <begin position="42"/>
        <end position="63"/>
    </location>
</feature>
<keyword evidence="1" id="KW-1133">Transmembrane helix</keyword>
<dbReference type="Proteomes" id="UP000242715">
    <property type="component" value="Unassembled WGS sequence"/>
</dbReference>
<dbReference type="OrthoDB" id="1436174at2759"/>
<feature type="transmembrane region" description="Helical" evidence="1">
    <location>
        <begin position="119"/>
        <end position="140"/>
    </location>
</feature>
<dbReference type="PANTHER" id="PTHR33430:SF7">
    <property type="entry name" value="OS07G0240400 PROTEIN"/>
    <property type="match status" value="1"/>
</dbReference>
<evidence type="ECO:0000313" key="2">
    <source>
        <dbReference type="EMBL" id="GAU25067.1"/>
    </source>
</evidence>
<keyword evidence="3" id="KW-1185">Reference proteome</keyword>
<proteinExistence type="predicted"/>
<feature type="transmembrane region" description="Helical" evidence="1">
    <location>
        <begin position="75"/>
        <end position="98"/>
    </location>
</feature>
<evidence type="ECO:0000313" key="3">
    <source>
        <dbReference type="Proteomes" id="UP000242715"/>
    </source>
</evidence>
<dbReference type="PANTHER" id="PTHR33430">
    <property type="entry name" value="MATERNAL EFFECT EMBRYO ARREST PROTEIN"/>
    <property type="match status" value="1"/>
</dbReference>
<organism evidence="2 3">
    <name type="scientific">Trifolium subterraneum</name>
    <name type="common">Subterranean clover</name>
    <dbReference type="NCBI Taxonomy" id="3900"/>
    <lineage>
        <taxon>Eukaryota</taxon>
        <taxon>Viridiplantae</taxon>
        <taxon>Streptophyta</taxon>
        <taxon>Embryophyta</taxon>
        <taxon>Tracheophyta</taxon>
        <taxon>Spermatophyta</taxon>
        <taxon>Magnoliopsida</taxon>
        <taxon>eudicotyledons</taxon>
        <taxon>Gunneridae</taxon>
        <taxon>Pentapetalae</taxon>
        <taxon>rosids</taxon>
        <taxon>fabids</taxon>
        <taxon>Fabales</taxon>
        <taxon>Fabaceae</taxon>
        <taxon>Papilionoideae</taxon>
        <taxon>50 kb inversion clade</taxon>
        <taxon>NPAAA clade</taxon>
        <taxon>Hologalegina</taxon>
        <taxon>IRL clade</taxon>
        <taxon>Trifolieae</taxon>
        <taxon>Trifolium</taxon>
    </lineage>
</organism>
<accession>A0A2Z6N747</accession>
<protein>
    <submittedName>
        <fullName evidence="2">Uncharacterized protein</fullName>
    </submittedName>
</protein>
<gene>
    <name evidence="2" type="ORF">TSUD_257610</name>
</gene>